<keyword evidence="4 7" id="KW-0812">Transmembrane</keyword>
<comment type="subcellular location">
    <subcellularLocation>
        <location evidence="1 7">Cell membrane</location>
        <topology evidence="1 7">Multi-pass membrane protein</topology>
    </subcellularLocation>
</comment>
<dbReference type="AlphaFoldDB" id="A0A553ZX72"/>
<name>A0A553ZX72_9BACI</name>
<evidence type="ECO:0000256" key="2">
    <source>
        <dbReference type="ARBA" id="ARBA00022448"/>
    </source>
</evidence>
<keyword evidence="10" id="KW-1185">Reference proteome</keyword>
<dbReference type="GO" id="GO:0005886">
    <property type="term" value="C:plasma membrane"/>
    <property type="evidence" value="ECO:0007669"/>
    <property type="project" value="UniProtKB-SubCell"/>
</dbReference>
<feature type="transmembrane region" description="Helical" evidence="8">
    <location>
        <begin position="29"/>
        <end position="50"/>
    </location>
</feature>
<gene>
    <name evidence="9" type="ORF">FN960_13220</name>
</gene>
<evidence type="ECO:0000256" key="8">
    <source>
        <dbReference type="SAM" id="Phobius"/>
    </source>
</evidence>
<dbReference type="InterPro" id="IPR045324">
    <property type="entry name" value="Small_multidrug_res"/>
</dbReference>
<comment type="similarity">
    <text evidence="7">Belongs to the drug/metabolite transporter (DMT) superfamily. Small multidrug resistance (SMR) (TC 2.A.7.1) family.</text>
</comment>
<dbReference type="Proteomes" id="UP000318521">
    <property type="component" value="Unassembled WGS sequence"/>
</dbReference>
<evidence type="ECO:0000256" key="4">
    <source>
        <dbReference type="ARBA" id="ARBA00022692"/>
    </source>
</evidence>
<dbReference type="EMBL" id="VLXZ01000008">
    <property type="protein sequence ID" value="TSB46057.1"/>
    <property type="molecule type" value="Genomic_DNA"/>
</dbReference>
<sequence length="119" mass="12779">MKSKGTIFLLLAIVLEVISTTNIKLSQGFTILIPSIIAVVSIACAMFFLAQALNYIPLSIAYAIWVGVGTAIIYVISIFVFNEPISILKLIGVVTVIGGVVSLNLLTKPEEDISYSKSM</sequence>
<dbReference type="SUPFAM" id="SSF103481">
    <property type="entry name" value="Multidrug resistance efflux transporter EmrE"/>
    <property type="match status" value="1"/>
</dbReference>
<dbReference type="GO" id="GO:0022857">
    <property type="term" value="F:transmembrane transporter activity"/>
    <property type="evidence" value="ECO:0007669"/>
    <property type="project" value="InterPro"/>
</dbReference>
<organism evidence="9 10">
    <name type="scientific">Alkalicoccobacillus porphyridii</name>
    <dbReference type="NCBI Taxonomy" id="2597270"/>
    <lineage>
        <taxon>Bacteria</taxon>
        <taxon>Bacillati</taxon>
        <taxon>Bacillota</taxon>
        <taxon>Bacilli</taxon>
        <taxon>Bacillales</taxon>
        <taxon>Bacillaceae</taxon>
        <taxon>Alkalicoccobacillus</taxon>
    </lineage>
</organism>
<dbReference type="InterPro" id="IPR000390">
    <property type="entry name" value="Small_drug/metabolite_transptr"/>
</dbReference>
<keyword evidence="5 8" id="KW-1133">Transmembrane helix</keyword>
<evidence type="ECO:0000256" key="5">
    <source>
        <dbReference type="ARBA" id="ARBA00022989"/>
    </source>
</evidence>
<keyword evidence="6 8" id="KW-0472">Membrane</keyword>
<keyword evidence="3" id="KW-1003">Cell membrane</keyword>
<dbReference type="Pfam" id="PF00893">
    <property type="entry name" value="Multi_Drug_Res"/>
    <property type="match status" value="1"/>
</dbReference>
<reference evidence="9 10" key="1">
    <citation type="submission" date="2019-07" db="EMBL/GenBank/DDBJ databases">
        <authorList>
            <person name="Park Y.J."/>
            <person name="Jeong S.E."/>
            <person name="Jung H.S."/>
        </authorList>
    </citation>
    <scope>NUCLEOTIDE SEQUENCE [LARGE SCALE GENOMIC DNA]</scope>
    <source>
        <strain evidence="10">P16(2019)</strain>
    </source>
</reference>
<feature type="transmembrane region" description="Helical" evidence="8">
    <location>
        <begin position="62"/>
        <end position="81"/>
    </location>
</feature>
<evidence type="ECO:0000256" key="3">
    <source>
        <dbReference type="ARBA" id="ARBA00022475"/>
    </source>
</evidence>
<evidence type="ECO:0000313" key="9">
    <source>
        <dbReference type="EMBL" id="TSB46057.1"/>
    </source>
</evidence>
<evidence type="ECO:0000313" key="10">
    <source>
        <dbReference type="Proteomes" id="UP000318521"/>
    </source>
</evidence>
<keyword evidence="2" id="KW-0813">Transport</keyword>
<accession>A0A553ZX72</accession>
<feature type="transmembrane region" description="Helical" evidence="8">
    <location>
        <begin position="87"/>
        <end position="107"/>
    </location>
</feature>
<dbReference type="InterPro" id="IPR037185">
    <property type="entry name" value="EmrE-like"/>
</dbReference>
<dbReference type="PANTHER" id="PTHR30561">
    <property type="entry name" value="SMR FAMILY PROTON-DEPENDENT DRUG EFFLUX TRANSPORTER SUGE"/>
    <property type="match status" value="1"/>
</dbReference>
<dbReference type="PANTHER" id="PTHR30561:SF1">
    <property type="entry name" value="MULTIDRUG TRANSPORTER EMRE"/>
    <property type="match status" value="1"/>
</dbReference>
<comment type="caution">
    <text evidence="9">The sequence shown here is derived from an EMBL/GenBank/DDBJ whole genome shotgun (WGS) entry which is preliminary data.</text>
</comment>
<dbReference type="FunFam" id="1.10.3730.20:FF:000001">
    <property type="entry name" value="Quaternary ammonium compound resistance transporter SugE"/>
    <property type="match status" value="1"/>
</dbReference>
<evidence type="ECO:0000256" key="6">
    <source>
        <dbReference type="ARBA" id="ARBA00023136"/>
    </source>
</evidence>
<evidence type="ECO:0000256" key="1">
    <source>
        <dbReference type="ARBA" id="ARBA00004651"/>
    </source>
</evidence>
<proteinExistence type="inferred from homology"/>
<dbReference type="Gene3D" id="1.10.3730.20">
    <property type="match status" value="1"/>
</dbReference>
<protein>
    <submittedName>
        <fullName evidence="9">Multidrug efflux SMR transporter</fullName>
    </submittedName>
</protein>
<evidence type="ECO:0000256" key="7">
    <source>
        <dbReference type="RuleBase" id="RU003942"/>
    </source>
</evidence>
<dbReference type="OrthoDB" id="21828at2"/>